<evidence type="ECO:0000313" key="1">
    <source>
        <dbReference type="EMBL" id="SHH88779.1"/>
    </source>
</evidence>
<proteinExistence type="predicted"/>
<reference evidence="1 2" key="1">
    <citation type="submission" date="2016-11" db="EMBL/GenBank/DDBJ databases">
        <authorList>
            <person name="Jaros S."/>
            <person name="Januszkiewicz K."/>
            <person name="Wedrychowicz H."/>
        </authorList>
    </citation>
    <scope>NUCLEOTIDE SEQUENCE [LARGE SCALE GENOMIC DNA]</scope>
    <source>
        <strain evidence="1 2">DSM 24574</strain>
    </source>
</reference>
<dbReference type="RefSeq" id="WP_073141749.1">
    <property type="nucleotide sequence ID" value="NZ_FQWQ01000005.1"/>
</dbReference>
<sequence>MGTWAHGNFENDIALDWVGDFEEKPHKAFLEKSIQAVLTPNYIDAHDASMALAALEVVAWANGKPAKDFPNLNIALKPDDLRSKFDRDFYATCNKAVDTVMRPTNNEIMELWEETGELGEWRKVQEDLRKRIQE</sequence>
<gene>
    <name evidence="1" type="ORF">SAMN04488109_5840</name>
</gene>
<dbReference type="AlphaFoldDB" id="A0A1M5WMS2"/>
<dbReference type="Pfam" id="PF14078">
    <property type="entry name" value="DUF4259"/>
    <property type="match status" value="1"/>
</dbReference>
<protein>
    <recommendedName>
        <fullName evidence="3">DUF4259 domain-containing protein</fullName>
    </recommendedName>
</protein>
<dbReference type="InterPro" id="IPR025355">
    <property type="entry name" value="DUF4259"/>
</dbReference>
<dbReference type="OrthoDB" id="191350at2"/>
<organism evidence="1 2">
    <name type="scientific">Chryseolinea serpens</name>
    <dbReference type="NCBI Taxonomy" id="947013"/>
    <lineage>
        <taxon>Bacteria</taxon>
        <taxon>Pseudomonadati</taxon>
        <taxon>Bacteroidota</taxon>
        <taxon>Cytophagia</taxon>
        <taxon>Cytophagales</taxon>
        <taxon>Fulvivirgaceae</taxon>
        <taxon>Chryseolinea</taxon>
    </lineage>
</organism>
<dbReference type="Proteomes" id="UP000184212">
    <property type="component" value="Unassembled WGS sequence"/>
</dbReference>
<evidence type="ECO:0008006" key="3">
    <source>
        <dbReference type="Google" id="ProtNLM"/>
    </source>
</evidence>
<accession>A0A1M5WMS2</accession>
<dbReference type="EMBL" id="FQWQ01000005">
    <property type="protein sequence ID" value="SHH88779.1"/>
    <property type="molecule type" value="Genomic_DNA"/>
</dbReference>
<dbReference type="STRING" id="947013.SAMN04488109_5840"/>
<evidence type="ECO:0000313" key="2">
    <source>
        <dbReference type="Proteomes" id="UP000184212"/>
    </source>
</evidence>
<name>A0A1M5WMS2_9BACT</name>
<keyword evidence="2" id="KW-1185">Reference proteome</keyword>